<protein>
    <submittedName>
        <fullName evidence="1">Uncharacterized protein</fullName>
    </submittedName>
</protein>
<evidence type="ECO:0000313" key="1">
    <source>
        <dbReference type="EMBL" id="KAJ8683778.1"/>
    </source>
</evidence>
<keyword evidence="2" id="KW-1185">Reference proteome</keyword>
<dbReference type="Proteomes" id="UP001239111">
    <property type="component" value="Chromosome 1"/>
</dbReference>
<gene>
    <name evidence="1" type="ORF">QAD02_019570</name>
</gene>
<sequence length="347" mass="38753">MRSLSYTCLLLILAVNVFAELKTKRSHPVITKEDEDLFNTGDGVWFLDDNREPVQATLDTSNFLTDGIIDVEDHVYFHLYTRDSQESTLLYPNDIHSLRYSKFDASKPTKFVTHGWINSKNSDACTLVRDAFLSHGDYNVIVVDWSRITFRPYVWARTHVPDVAKYVAKMIDFLEDQGINLNYTTLAGHSLGAHVMGLAAYNAKGEVNYVVGLDPALPLFTGEGPDGRISTEDAHHVEVIHTNAGFLGYMHAIGMADFYPNGGSHQLGCVIDIGGACSHARSYEYFAESITSQTGFYGRRCRNFLEMKLGKCEGGIARMGGLRDQLPFTGTYYLTTKSKNPFAKGRD</sequence>
<dbReference type="EMBL" id="CM056741">
    <property type="protein sequence ID" value="KAJ8683778.1"/>
    <property type="molecule type" value="Genomic_DNA"/>
</dbReference>
<comment type="caution">
    <text evidence="1">The sequence shown here is derived from an EMBL/GenBank/DDBJ whole genome shotgun (WGS) entry which is preliminary data.</text>
</comment>
<name>A0ACC2PL19_9HYME</name>
<reference evidence="1" key="1">
    <citation type="submission" date="2023-04" db="EMBL/GenBank/DDBJ databases">
        <title>A chromosome-level genome assembly of the parasitoid wasp Eretmocerus hayati.</title>
        <authorList>
            <person name="Zhong Y."/>
            <person name="Liu S."/>
            <person name="Liu Y."/>
        </authorList>
    </citation>
    <scope>NUCLEOTIDE SEQUENCE</scope>
    <source>
        <strain evidence="1">ZJU_SS_LIU_2023</strain>
    </source>
</reference>
<accession>A0ACC2PL19</accession>
<evidence type="ECO:0000313" key="2">
    <source>
        <dbReference type="Proteomes" id="UP001239111"/>
    </source>
</evidence>
<proteinExistence type="predicted"/>
<organism evidence="1 2">
    <name type="scientific">Eretmocerus hayati</name>
    <dbReference type="NCBI Taxonomy" id="131215"/>
    <lineage>
        <taxon>Eukaryota</taxon>
        <taxon>Metazoa</taxon>
        <taxon>Ecdysozoa</taxon>
        <taxon>Arthropoda</taxon>
        <taxon>Hexapoda</taxon>
        <taxon>Insecta</taxon>
        <taxon>Pterygota</taxon>
        <taxon>Neoptera</taxon>
        <taxon>Endopterygota</taxon>
        <taxon>Hymenoptera</taxon>
        <taxon>Apocrita</taxon>
        <taxon>Proctotrupomorpha</taxon>
        <taxon>Chalcidoidea</taxon>
        <taxon>Aphelinidae</taxon>
        <taxon>Aphelininae</taxon>
        <taxon>Eretmocerus</taxon>
    </lineage>
</organism>